<dbReference type="AlphaFoldDB" id="A0A7S2X6I4"/>
<gene>
    <name evidence="1" type="ORF">LSP00402_LOCUS1670</name>
</gene>
<protein>
    <recommendedName>
        <fullName evidence="2">Ankyrin repeat protein</fullName>
    </recommendedName>
</protein>
<proteinExistence type="predicted"/>
<name>A0A7S2X6I4_9EUKA</name>
<sequence>MSIKNSRNFAQSGYRFPGGQLVMDTGDGNELSIENFAFLIDSKDETSVKKIIDDGDLFKGFPPLAIAGMHTNGTWVLEKFGNKDNLSIESEANLKDLAMHLQLDVDNDILEDSKFTPLMLAVMFGPPRSVEIIINKVGKEGLLKKTRKSYDAKLFANCRNDDDIQRHFKNNGRHQCEPCQACALM</sequence>
<accession>A0A7S2X6I4</accession>
<evidence type="ECO:0000313" key="1">
    <source>
        <dbReference type="EMBL" id="CAD9747218.1"/>
    </source>
</evidence>
<dbReference type="EMBL" id="HBHP01002631">
    <property type="protein sequence ID" value="CAD9747218.1"/>
    <property type="molecule type" value="Transcribed_RNA"/>
</dbReference>
<reference evidence="1" key="1">
    <citation type="submission" date="2021-01" db="EMBL/GenBank/DDBJ databases">
        <authorList>
            <person name="Corre E."/>
            <person name="Pelletier E."/>
            <person name="Niang G."/>
            <person name="Scheremetjew M."/>
            <person name="Finn R."/>
            <person name="Kale V."/>
            <person name="Holt S."/>
            <person name="Cochrane G."/>
            <person name="Meng A."/>
            <person name="Brown T."/>
            <person name="Cohen L."/>
        </authorList>
    </citation>
    <scope>NUCLEOTIDE SEQUENCE</scope>
    <source>
        <strain evidence="1">CCMP622</strain>
    </source>
</reference>
<organism evidence="1">
    <name type="scientific">Lotharella oceanica</name>
    <dbReference type="NCBI Taxonomy" id="641309"/>
    <lineage>
        <taxon>Eukaryota</taxon>
        <taxon>Sar</taxon>
        <taxon>Rhizaria</taxon>
        <taxon>Cercozoa</taxon>
        <taxon>Chlorarachniophyceae</taxon>
        <taxon>Lotharella</taxon>
    </lineage>
</organism>
<evidence type="ECO:0008006" key="2">
    <source>
        <dbReference type="Google" id="ProtNLM"/>
    </source>
</evidence>